<evidence type="ECO:0000313" key="2">
    <source>
        <dbReference type="Proteomes" id="UP000314294"/>
    </source>
</evidence>
<proteinExistence type="predicted"/>
<evidence type="ECO:0000313" key="1">
    <source>
        <dbReference type="EMBL" id="TNN47581.1"/>
    </source>
</evidence>
<name>A0A4Z2G2S4_9TELE</name>
<dbReference type="EMBL" id="SRLO01000735">
    <property type="protein sequence ID" value="TNN47581.1"/>
    <property type="molecule type" value="Genomic_DNA"/>
</dbReference>
<comment type="caution">
    <text evidence="1">The sequence shown here is derived from an EMBL/GenBank/DDBJ whole genome shotgun (WGS) entry which is preliminary data.</text>
</comment>
<dbReference type="Proteomes" id="UP000314294">
    <property type="component" value="Unassembled WGS sequence"/>
</dbReference>
<gene>
    <name evidence="1" type="ORF">EYF80_042223</name>
</gene>
<dbReference type="AlphaFoldDB" id="A0A4Z2G2S4"/>
<keyword evidence="2" id="KW-1185">Reference proteome</keyword>
<organism evidence="1 2">
    <name type="scientific">Liparis tanakae</name>
    <name type="common">Tanaka's snailfish</name>
    <dbReference type="NCBI Taxonomy" id="230148"/>
    <lineage>
        <taxon>Eukaryota</taxon>
        <taxon>Metazoa</taxon>
        <taxon>Chordata</taxon>
        <taxon>Craniata</taxon>
        <taxon>Vertebrata</taxon>
        <taxon>Euteleostomi</taxon>
        <taxon>Actinopterygii</taxon>
        <taxon>Neopterygii</taxon>
        <taxon>Teleostei</taxon>
        <taxon>Neoteleostei</taxon>
        <taxon>Acanthomorphata</taxon>
        <taxon>Eupercaria</taxon>
        <taxon>Perciformes</taxon>
        <taxon>Cottioidei</taxon>
        <taxon>Cottales</taxon>
        <taxon>Liparidae</taxon>
        <taxon>Liparis</taxon>
    </lineage>
</organism>
<accession>A0A4Z2G2S4</accession>
<protein>
    <submittedName>
        <fullName evidence="1">Uncharacterized protein</fullName>
    </submittedName>
</protein>
<reference evidence="1 2" key="1">
    <citation type="submission" date="2019-03" db="EMBL/GenBank/DDBJ databases">
        <title>First draft genome of Liparis tanakae, snailfish: a comprehensive survey of snailfish specific genes.</title>
        <authorList>
            <person name="Kim W."/>
            <person name="Song I."/>
            <person name="Jeong J.-H."/>
            <person name="Kim D."/>
            <person name="Kim S."/>
            <person name="Ryu S."/>
            <person name="Song J.Y."/>
            <person name="Lee S.K."/>
        </authorList>
    </citation>
    <scope>NUCLEOTIDE SEQUENCE [LARGE SCALE GENOMIC DNA]</scope>
    <source>
        <tissue evidence="1">Muscle</tissue>
    </source>
</reference>
<sequence length="210" mass="23582">MPSSGSSRRKYRRTGKIFLHIRSISLQVDLGEQWEATSPIGQQQPSLNPQSELINEAPPPSFIPSHTRVANMLTYKYTNQLGAEEKEGPLQGCQGQCSPITVPEKRTHDILGPGALPSRVCSRPDVQFHSNKHEIGRIKYRLRAIGRVALWDWVGSACEKTLQDDRLLQEPSASSPTTLFSSPPRLVEPFLFPPHSHPYEYVEDRSEDAL</sequence>